<dbReference type="Proteomes" id="UP000282574">
    <property type="component" value="Unassembled WGS sequence"/>
</dbReference>
<comment type="caution">
    <text evidence="2">The sequence shown here is derived from an EMBL/GenBank/DDBJ whole genome shotgun (WGS) entry which is preliminary data.</text>
</comment>
<dbReference type="AlphaFoldDB" id="A0AB37UQ91"/>
<evidence type="ECO:0000313" key="2">
    <source>
        <dbReference type="EMBL" id="RUT13424.1"/>
    </source>
</evidence>
<accession>A0AB37UQ91</accession>
<keyword evidence="3" id="KW-1185">Reference proteome</keyword>
<dbReference type="GO" id="GO:0008757">
    <property type="term" value="F:S-adenosylmethionine-dependent methyltransferase activity"/>
    <property type="evidence" value="ECO:0007669"/>
    <property type="project" value="InterPro"/>
</dbReference>
<organism evidence="2 3">
    <name type="scientific">Chroococcidiopsis cubana SAG 39.79</name>
    <dbReference type="NCBI Taxonomy" id="388085"/>
    <lineage>
        <taxon>Bacteria</taxon>
        <taxon>Bacillati</taxon>
        <taxon>Cyanobacteriota</taxon>
        <taxon>Cyanophyceae</taxon>
        <taxon>Chroococcidiopsidales</taxon>
        <taxon>Chroococcidiopsidaceae</taxon>
        <taxon>Chroococcidiopsis</taxon>
    </lineage>
</organism>
<reference evidence="2 3" key="1">
    <citation type="journal article" date="2019" name="Genome Biol. Evol.">
        <title>Day and night: Metabolic profiles and evolutionary relationships of six axenic non-marine cyanobacteria.</title>
        <authorList>
            <person name="Will S.E."/>
            <person name="Henke P."/>
            <person name="Boedeker C."/>
            <person name="Huang S."/>
            <person name="Brinkmann H."/>
            <person name="Rohde M."/>
            <person name="Jarek M."/>
            <person name="Friedl T."/>
            <person name="Seufert S."/>
            <person name="Schumacher M."/>
            <person name="Overmann J."/>
            <person name="Neumann-Schaal M."/>
            <person name="Petersen J."/>
        </authorList>
    </citation>
    <scope>NUCLEOTIDE SEQUENCE [LARGE SCALE GENOMIC DNA]</scope>
    <source>
        <strain evidence="2 3">SAG 39.79</strain>
    </source>
</reference>
<dbReference type="Pfam" id="PF08241">
    <property type="entry name" value="Methyltransf_11"/>
    <property type="match status" value="1"/>
</dbReference>
<evidence type="ECO:0000313" key="3">
    <source>
        <dbReference type="Proteomes" id="UP000282574"/>
    </source>
</evidence>
<sequence>MQLLNIGCGSSFHQAWTNIDLVSSSPNVQSHDIRKGLPYPNGYFDACYSSHVLEHQSQSDAKSLVSECFRVLKPHGVIRIVVPDLESIVKSYLYTLEQVEAGVTEAEADYTWMTLELLDQMVRTSKGGEMINYLSSPNLQNKQFIKSRIGWEAEQNWLQQEEKTNWQKLKSKNWSWLLHNLRIYLARNIVTITAGKEVRLAFDEGLMRNTGEIHRWMYDRFSLRQLLSKVGFKDVLVCRADESRIPDFNTYSLDTIKGLLRKPDSLFIEGIKQ</sequence>
<name>A0AB37UQ91_9CYAN</name>
<dbReference type="EMBL" id="RSCK01000007">
    <property type="protein sequence ID" value="RUT13424.1"/>
    <property type="molecule type" value="Genomic_DNA"/>
</dbReference>
<proteinExistence type="predicted"/>
<gene>
    <name evidence="2" type="ORF">DSM107010_13790</name>
</gene>
<protein>
    <recommendedName>
        <fullName evidence="1">Methyltransferase type 11 domain-containing protein</fullName>
    </recommendedName>
</protein>
<dbReference type="CDD" id="cd02440">
    <property type="entry name" value="AdoMet_MTases"/>
    <property type="match status" value="1"/>
</dbReference>
<feature type="domain" description="Methyltransferase type 11" evidence="1">
    <location>
        <begin position="27"/>
        <end position="78"/>
    </location>
</feature>
<dbReference type="InterPro" id="IPR029063">
    <property type="entry name" value="SAM-dependent_MTases_sf"/>
</dbReference>
<evidence type="ECO:0000259" key="1">
    <source>
        <dbReference type="Pfam" id="PF08241"/>
    </source>
</evidence>
<dbReference type="SUPFAM" id="SSF53335">
    <property type="entry name" value="S-adenosyl-L-methionine-dependent methyltransferases"/>
    <property type="match status" value="1"/>
</dbReference>
<dbReference type="InterPro" id="IPR013216">
    <property type="entry name" value="Methyltransf_11"/>
</dbReference>
<dbReference type="RefSeq" id="WP_015156606.1">
    <property type="nucleotide sequence ID" value="NZ_JAVKZF010000003.1"/>
</dbReference>
<dbReference type="Gene3D" id="3.40.50.150">
    <property type="entry name" value="Vaccinia Virus protein VP39"/>
    <property type="match status" value="1"/>
</dbReference>